<dbReference type="SUPFAM" id="SSF54556">
    <property type="entry name" value="Chitinase insertion domain"/>
    <property type="match status" value="1"/>
</dbReference>
<evidence type="ECO:0000259" key="3">
    <source>
        <dbReference type="PROSITE" id="PS51910"/>
    </source>
</evidence>
<reference evidence="5" key="1">
    <citation type="submission" date="2025-08" db="UniProtKB">
        <authorList>
            <consortium name="RefSeq"/>
        </authorList>
    </citation>
    <scope>IDENTIFICATION</scope>
    <source>
        <tissue evidence="5">Thorax and Abdomen</tissue>
    </source>
</reference>
<evidence type="ECO:0000256" key="2">
    <source>
        <dbReference type="SAM" id="SignalP"/>
    </source>
</evidence>
<dbReference type="RefSeq" id="XP_046598335.1">
    <property type="nucleotide sequence ID" value="XM_046742379.1"/>
</dbReference>
<evidence type="ECO:0000256" key="1">
    <source>
        <dbReference type="SAM" id="MobiDB-lite"/>
    </source>
</evidence>
<accession>A0ABM3GDJ4</accession>
<dbReference type="InterPro" id="IPR017853">
    <property type="entry name" value="GH"/>
</dbReference>
<feature type="signal peptide" evidence="2">
    <location>
        <begin position="1"/>
        <end position="20"/>
    </location>
</feature>
<dbReference type="CDD" id="cd02872">
    <property type="entry name" value="GH18_chitolectin_chitotriosidase"/>
    <property type="match status" value="1"/>
</dbReference>
<protein>
    <submittedName>
        <fullName evidence="5">Acidic mammalian chitinase-like isoform X1</fullName>
    </submittedName>
</protein>
<keyword evidence="4" id="KW-1185">Reference proteome</keyword>
<dbReference type="Proteomes" id="UP000829291">
    <property type="component" value="Chromosome 1"/>
</dbReference>
<dbReference type="InterPro" id="IPR029070">
    <property type="entry name" value="Chitinase_insertion_sf"/>
</dbReference>
<dbReference type="InterPro" id="IPR050314">
    <property type="entry name" value="Glycosyl_Hydrlase_18"/>
</dbReference>
<keyword evidence="2" id="KW-0732">Signal</keyword>
<dbReference type="GeneID" id="107227805"/>
<evidence type="ECO:0000313" key="5">
    <source>
        <dbReference type="RefSeq" id="XP_046598335.1"/>
    </source>
</evidence>
<feature type="domain" description="GH18" evidence="3">
    <location>
        <begin position="24"/>
        <end position="393"/>
    </location>
</feature>
<dbReference type="PROSITE" id="PS51910">
    <property type="entry name" value="GH18_2"/>
    <property type="match status" value="1"/>
</dbReference>
<dbReference type="Gene3D" id="3.10.50.10">
    <property type="match status" value="1"/>
</dbReference>
<proteinExistence type="predicted"/>
<feature type="region of interest" description="Disordered" evidence="1">
    <location>
        <begin position="394"/>
        <end position="424"/>
    </location>
</feature>
<dbReference type="Pfam" id="PF00704">
    <property type="entry name" value="Glyco_hydro_18"/>
    <property type="match status" value="1"/>
</dbReference>
<dbReference type="Gene3D" id="3.20.20.80">
    <property type="entry name" value="Glycosidases"/>
    <property type="match status" value="1"/>
</dbReference>
<sequence>MRVFVTFCTLWLSCLALADASDFNKMVGYFGSWSNYRTGLGAFEISDIDPTMFTHLMYAFVGITPDGDVQVLDEYRDLSTDGGLGGFAEFNALRDQNAELKTLVSIGGWNQGALNFSTVVSNSTLRSTFVKNALEFVLNYNFSGLDVAWEYPAQRGGADTDVENFVLLLEELRECFDEEDLLLTVAAGASQRTVDSSYNVSGISAAVDMITLMEYDFHGPWNNFTGPNAPLYVGTWETTDYEQIFNINASVHYWLEQGASAEKLLLGTAFYGRTFTLANSSETTPGSPATGVGEAGTYTQESGVLSYYEILGKYSEENWTIVFDDNQQVPYSYQGLQWISHDNPRSLDVKAVYAEAMGLGGCSIWAIDFDDFRGLYGEKYPLLNTLYARMNGTSTSTTSASTTTTSTISSNTTSSSTNSSTISW</sequence>
<dbReference type="InterPro" id="IPR001223">
    <property type="entry name" value="Glyco_hydro18_cat"/>
</dbReference>
<feature type="chain" id="PRO_5045430537" evidence="2">
    <location>
        <begin position="21"/>
        <end position="424"/>
    </location>
</feature>
<dbReference type="InterPro" id="IPR011583">
    <property type="entry name" value="Chitinase_II/V-like_cat"/>
</dbReference>
<organism evidence="4 5">
    <name type="scientific">Neodiprion lecontei</name>
    <name type="common">Redheaded pine sawfly</name>
    <dbReference type="NCBI Taxonomy" id="441921"/>
    <lineage>
        <taxon>Eukaryota</taxon>
        <taxon>Metazoa</taxon>
        <taxon>Ecdysozoa</taxon>
        <taxon>Arthropoda</taxon>
        <taxon>Hexapoda</taxon>
        <taxon>Insecta</taxon>
        <taxon>Pterygota</taxon>
        <taxon>Neoptera</taxon>
        <taxon>Endopterygota</taxon>
        <taxon>Hymenoptera</taxon>
        <taxon>Tenthredinoidea</taxon>
        <taxon>Diprionidae</taxon>
        <taxon>Diprioninae</taxon>
        <taxon>Neodiprion</taxon>
    </lineage>
</organism>
<name>A0ABM3GDJ4_NEOLC</name>
<dbReference type="SUPFAM" id="SSF51445">
    <property type="entry name" value="(Trans)glycosidases"/>
    <property type="match status" value="1"/>
</dbReference>
<dbReference type="PANTHER" id="PTHR11177">
    <property type="entry name" value="CHITINASE"/>
    <property type="match status" value="1"/>
</dbReference>
<evidence type="ECO:0000313" key="4">
    <source>
        <dbReference type="Proteomes" id="UP000829291"/>
    </source>
</evidence>
<dbReference type="PANTHER" id="PTHR11177:SF360">
    <property type="entry name" value="CHITINASE 4-RELATED"/>
    <property type="match status" value="1"/>
</dbReference>
<gene>
    <name evidence="5" type="primary">LOC107227805</name>
</gene>
<dbReference type="SMART" id="SM00636">
    <property type="entry name" value="Glyco_18"/>
    <property type="match status" value="1"/>
</dbReference>